<gene>
    <name evidence="2" type="ORF">A2242_01290</name>
</gene>
<evidence type="ECO:0000313" key="2">
    <source>
        <dbReference type="EMBL" id="OGF28373.1"/>
    </source>
</evidence>
<accession>A0A1F5SPK2</accession>
<evidence type="ECO:0000313" key="3">
    <source>
        <dbReference type="Proteomes" id="UP000178925"/>
    </source>
</evidence>
<organism evidence="2 3">
    <name type="scientific">Candidatus Falkowbacteria bacterium RIFOXYA2_FULL_47_9</name>
    <dbReference type="NCBI Taxonomy" id="1797995"/>
    <lineage>
        <taxon>Bacteria</taxon>
        <taxon>Candidatus Falkowiibacteriota</taxon>
    </lineage>
</organism>
<dbReference type="AlphaFoldDB" id="A0A1F5SPK2"/>
<evidence type="ECO:0008006" key="4">
    <source>
        <dbReference type="Google" id="ProtNLM"/>
    </source>
</evidence>
<feature type="signal peptide" evidence="1">
    <location>
        <begin position="1"/>
        <end position="23"/>
    </location>
</feature>
<dbReference type="EMBL" id="MFGC01000011">
    <property type="protein sequence ID" value="OGF28373.1"/>
    <property type="molecule type" value="Genomic_DNA"/>
</dbReference>
<keyword evidence="1" id="KW-0732">Signal</keyword>
<proteinExistence type="predicted"/>
<protein>
    <recommendedName>
        <fullName evidence="4">Rhodanese domain-containing protein</fullName>
    </recommendedName>
</protein>
<comment type="caution">
    <text evidence="2">The sequence shown here is derived from an EMBL/GenBank/DDBJ whole genome shotgun (WGS) entry which is preliminary data.</text>
</comment>
<feature type="chain" id="PRO_5009521278" description="Rhodanese domain-containing protein" evidence="1">
    <location>
        <begin position="24"/>
        <end position="468"/>
    </location>
</feature>
<sequence>MKKTIAAILIALSATLFLSPAQAADFNPNYIISDAEILDYNALTLDEVKNFVASQPGTLKNYVVTEKDGLPPEVGTSLSATEVIYDRAVANKINPKFLLVLIQKEQSLLTDQNPKQSQYDWAAGYGCPDGGGCNPRWQGFYKQMNSAALQFYSYITEPHLYSFKAGQTYTFTNPYGTISTDNVVVTPANNATAGLYNYTPHVYNGNYNFWRFWNHYFSRFIPVGSLVQADGEAGVWLIKDGLKHPFLSRGALLSRYDPNKILPVKKTDLDAYSKGAPIRFPQYSLVRSPQGDIYLLVDDTKRKIQNLEVFRQLGFNSAEVEQASSEDLAYYADANPITLAESYPTGALLQDPASGGIYYVIDGTKAPLIDAIFLKTKFKNQPVIKSSANELASFEKIDPVKLDDGYLLKAADSPGVFVISGGRKRAVASAQVFEKLGYKWENVLTVNPRVLAQFDYGEPLTEEALMRE</sequence>
<name>A0A1F5SPK2_9BACT</name>
<evidence type="ECO:0000256" key="1">
    <source>
        <dbReference type="SAM" id="SignalP"/>
    </source>
</evidence>
<reference evidence="2 3" key="1">
    <citation type="journal article" date="2016" name="Nat. Commun.">
        <title>Thousands of microbial genomes shed light on interconnected biogeochemical processes in an aquifer system.</title>
        <authorList>
            <person name="Anantharaman K."/>
            <person name="Brown C.T."/>
            <person name="Hug L.A."/>
            <person name="Sharon I."/>
            <person name="Castelle C.J."/>
            <person name="Probst A.J."/>
            <person name="Thomas B.C."/>
            <person name="Singh A."/>
            <person name="Wilkins M.J."/>
            <person name="Karaoz U."/>
            <person name="Brodie E.L."/>
            <person name="Williams K.H."/>
            <person name="Hubbard S.S."/>
            <person name="Banfield J.F."/>
        </authorList>
    </citation>
    <scope>NUCLEOTIDE SEQUENCE [LARGE SCALE GENOMIC DNA]</scope>
</reference>
<dbReference type="Proteomes" id="UP000178925">
    <property type="component" value="Unassembled WGS sequence"/>
</dbReference>